<dbReference type="Gene3D" id="3.40.50.300">
    <property type="entry name" value="P-loop containing nucleotide triphosphate hydrolases"/>
    <property type="match status" value="1"/>
</dbReference>
<dbReference type="SUPFAM" id="SSF52540">
    <property type="entry name" value="P-loop containing nucleoside triphosphate hydrolases"/>
    <property type="match status" value="1"/>
</dbReference>
<protein>
    <submittedName>
        <fullName evidence="1">Cytidylate kinase-like family protein</fullName>
    </submittedName>
</protein>
<proteinExistence type="predicted"/>
<organism evidence="1 2">
    <name type="scientific">Rhodopirellula halodulae</name>
    <dbReference type="NCBI Taxonomy" id="2894198"/>
    <lineage>
        <taxon>Bacteria</taxon>
        <taxon>Pseudomonadati</taxon>
        <taxon>Planctomycetota</taxon>
        <taxon>Planctomycetia</taxon>
        <taxon>Pirellulales</taxon>
        <taxon>Pirellulaceae</taxon>
        <taxon>Rhodopirellula</taxon>
    </lineage>
</organism>
<gene>
    <name evidence="1" type="ORF">LOC71_13170</name>
</gene>
<dbReference type="Proteomes" id="UP001430306">
    <property type="component" value="Unassembled WGS sequence"/>
</dbReference>
<dbReference type="RefSeq" id="WP_230274173.1">
    <property type="nucleotide sequence ID" value="NZ_JAJKFW010000023.1"/>
</dbReference>
<keyword evidence="2" id="KW-1185">Reference proteome</keyword>
<comment type="caution">
    <text evidence="1">The sequence shown here is derived from an EMBL/GenBank/DDBJ whole genome shotgun (WGS) entry which is preliminary data.</text>
</comment>
<sequence>MTVRIPSLERRVDEKVQKWIQAQLSHETSNAVPAPKLGPYLTVSRETGAGGSELAKQVAEQLGWDLLDQEIVDYMEQHYGTPRCLIQRVDEKHESWLSELLTSRIGGLGFSESTYTHRVAKLVLLAASHGEVVIVGRGAKYLLPRENGLSIRVVAPMEARIERVMRERSLNHKQAQQHILQADRQRRTYIREHFYQDETDPHQYDIVLNMGIVSMDQATHLVMESLHQWTAIPTR</sequence>
<name>A0ABS8NI46_9BACT</name>
<accession>A0ABS8NI46</accession>
<dbReference type="Pfam" id="PF13189">
    <property type="entry name" value="Cytidylate_kin2"/>
    <property type="match status" value="1"/>
</dbReference>
<dbReference type="EMBL" id="JAJKFW010000023">
    <property type="protein sequence ID" value="MCC9643229.1"/>
    <property type="molecule type" value="Genomic_DNA"/>
</dbReference>
<evidence type="ECO:0000313" key="1">
    <source>
        <dbReference type="EMBL" id="MCC9643229.1"/>
    </source>
</evidence>
<reference evidence="1" key="1">
    <citation type="submission" date="2021-11" db="EMBL/GenBank/DDBJ databases">
        <title>Genome sequence.</title>
        <authorList>
            <person name="Sun Q."/>
        </authorList>
    </citation>
    <scope>NUCLEOTIDE SEQUENCE</scope>
    <source>
        <strain evidence="1">JC740</strain>
    </source>
</reference>
<dbReference type="InterPro" id="IPR027417">
    <property type="entry name" value="P-loop_NTPase"/>
</dbReference>
<evidence type="ECO:0000313" key="2">
    <source>
        <dbReference type="Proteomes" id="UP001430306"/>
    </source>
</evidence>